<dbReference type="PANTHER" id="PTHR43046:SF16">
    <property type="entry name" value="ADP-RIBOSE PYROPHOSPHATASE YJHB-RELATED"/>
    <property type="match status" value="1"/>
</dbReference>
<dbReference type="PROSITE" id="PS00893">
    <property type="entry name" value="NUDIX_BOX"/>
    <property type="match status" value="1"/>
</dbReference>
<evidence type="ECO:0000256" key="1">
    <source>
        <dbReference type="ARBA" id="ARBA00001946"/>
    </source>
</evidence>
<dbReference type="EMBL" id="PSZC01000049">
    <property type="protein sequence ID" value="PPJ29058.1"/>
    <property type="molecule type" value="Genomic_DNA"/>
</dbReference>
<dbReference type="InterPro" id="IPR020084">
    <property type="entry name" value="NUDIX_hydrolase_CS"/>
</dbReference>
<dbReference type="Proteomes" id="UP000239874">
    <property type="component" value="Unassembled WGS sequence"/>
</dbReference>
<gene>
    <name evidence="4" type="ORF">C5E45_34185</name>
</gene>
<protein>
    <submittedName>
        <fullName evidence="4">DNA mismatch repair protein MutT</fullName>
    </submittedName>
</protein>
<sequence length="158" mass="17928">MDRYRCVVDVHLVLVRGGELLWSRRANTGYADDRLGLVSGHLEEGEDVIDAAIREANEEVGICLRREDLSCAHVMHHRNGSDIARVGFFFRAERWDGDIVNREPRKCSELVWRDFSDIPADAVPYPAAAIRRILAGETFSVHGWGDPAVEVIEYRPQQ</sequence>
<dbReference type="OrthoDB" id="21342at2"/>
<dbReference type="CDD" id="cd04683">
    <property type="entry name" value="NUDIX_Hydrolase"/>
    <property type="match status" value="1"/>
</dbReference>
<dbReference type="Gene3D" id="3.90.79.10">
    <property type="entry name" value="Nucleoside Triphosphate Pyrophosphohydrolase"/>
    <property type="match status" value="1"/>
</dbReference>
<reference evidence="4 5" key="1">
    <citation type="submission" date="2018-02" db="EMBL/GenBank/DDBJ databases">
        <title>8 Nocardia nova and 1 Nocardia cyriacigeorgica strain used for evolution to TMP-SMX.</title>
        <authorList>
            <person name="Mehta H."/>
            <person name="Weng J."/>
            <person name="Shamoo Y."/>
        </authorList>
    </citation>
    <scope>NUCLEOTIDE SEQUENCE [LARGE SCALE GENOMIC DNA]</scope>
    <source>
        <strain evidence="4 5">MDA3139</strain>
    </source>
</reference>
<dbReference type="AlphaFoldDB" id="A0A2S6A7Q4"/>
<proteinExistence type="predicted"/>
<dbReference type="InterPro" id="IPR015797">
    <property type="entry name" value="NUDIX_hydrolase-like_dom_sf"/>
</dbReference>
<dbReference type="SUPFAM" id="SSF55811">
    <property type="entry name" value="Nudix"/>
    <property type="match status" value="1"/>
</dbReference>
<organism evidence="4 5">
    <name type="scientific">Nocardia nova</name>
    <dbReference type="NCBI Taxonomy" id="37330"/>
    <lineage>
        <taxon>Bacteria</taxon>
        <taxon>Bacillati</taxon>
        <taxon>Actinomycetota</taxon>
        <taxon>Actinomycetes</taxon>
        <taxon>Mycobacteriales</taxon>
        <taxon>Nocardiaceae</taxon>
        <taxon>Nocardia</taxon>
    </lineage>
</organism>
<comment type="cofactor">
    <cofactor evidence="1">
        <name>Mg(2+)</name>
        <dbReference type="ChEBI" id="CHEBI:18420"/>
    </cofactor>
</comment>
<evidence type="ECO:0000256" key="2">
    <source>
        <dbReference type="ARBA" id="ARBA00022801"/>
    </source>
</evidence>
<dbReference type="Pfam" id="PF00293">
    <property type="entry name" value="NUDIX"/>
    <property type="match status" value="1"/>
</dbReference>
<dbReference type="PANTHER" id="PTHR43046">
    <property type="entry name" value="GDP-MANNOSE MANNOSYL HYDROLASE"/>
    <property type="match status" value="1"/>
</dbReference>
<dbReference type="GO" id="GO:0016787">
    <property type="term" value="F:hydrolase activity"/>
    <property type="evidence" value="ECO:0007669"/>
    <property type="project" value="UniProtKB-KW"/>
</dbReference>
<dbReference type="InterPro" id="IPR000086">
    <property type="entry name" value="NUDIX_hydrolase_dom"/>
</dbReference>
<dbReference type="PROSITE" id="PS51462">
    <property type="entry name" value="NUDIX"/>
    <property type="match status" value="1"/>
</dbReference>
<dbReference type="RefSeq" id="WP_104379412.1">
    <property type="nucleotide sequence ID" value="NZ_PSZC01000049.1"/>
</dbReference>
<evidence type="ECO:0000313" key="4">
    <source>
        <dbReference type="EMBL" id="PPJ29058.1"/>
    </source>
</evidence>
<evidence type="ECO:0000313" key="5">
    <source>
        <dbReference type="Proteomes" id="UP000239874"/>
    </source>
</evidence>
<evidence type="ECO:0000259" key="3">
    <source>
        <dbReference type="PROSITE" id="PS51462"/>
    </source>
</evidence>
<comment type="caution">
    <text evidence="4">The sequence shown here is derived from an EMBL/GenBank/DDBJ whole genome shotgun (WGS) entry which is preliminary data.</text>
</comment>
<name>A0A2S6A7Q4_9NOCA</name>
<accession>A0A2S6A7Q4</accession>
<feature type="domain" description="Nudix hydrolase" evidence="3">
    <location>
        <begin position="3"/>
        <end position="135"/>
    </location>
</feature>
<keyword evidence="2" id="KW-0378">Hydrolase</keyword>